<dbReference type="PROSITE" id="PS51007">
    <property type="entry name" value="CYTC"/>
    <property type="match status" value="2"/>
</dbReference>
<dbReference type="PANTHER" id="PTHR37823">
    <property type="entry name" value="CYTOCHROME C-553-LIKE"/>
    <property type="match status" value="1"/>
</dbReference>
<evidence type="ECO:0000256" key="6">
    <source>
        <dbReference type="PROSITE-ProRule" id="PRU00433"/>
    </source>
</evidence>
<keyword evidence="5 6" id="KW-0408">Iron</keyword>
<organism evidence="8 9">
    <name type="scientific">Chelativorans salis</name>
    <dbReference type="NCBI Taxonomy" id="2978478"/>
    <lineage>
        <taxon>Bacteria</taxon>
        <taxon>Pseudomonadati</taxon>
        <taxon>Pseudomonadota</taxon>
        <taxon>Alphaproteobacteria</taxon>
        <taxon>Hyphomicrobiales</taxon>
        <taxon>Phyllobacteriaceae</taxon>
        <taxon>Chelativorans</taxon>
    </lineage>
</organism>
<name>A0ABT2LNZ3_9HYPH</name>
<feature type="domain" description="Cytochrome c" evidence="7">
    <location>
        <begin position="69"/>
        <end position="155"/>
    </location>
</feature>
<reference evidence="8 9" key="1">
    <citation type="submission" date="2022-09" db="EMBL/GenBank/DDBJ databases">
        <title>Chelativorans salina sp. nov., a novel slightly halophilic bacterium isolated from a saline lake sediment enrichment.</title>
        <authorList>
            <person name="Gao L."/>
            <person name="Fang B.-Z."/>
            <person name="Li W.-J."/>
        </authorList>
    </citation>
    <scope>NUCLEOTIDE SEQUENCE [LARGE SCALE GENOMIC DNA]</scope>
    <source>
        <strain evidence="8 9">EGI FJ00035</strain>
    </source>
</reference>
<dbReference type="Pfam" id="PF13442">
    <property type="entry name" value="Cytochrome_CBB3"/>
    <property type="match status" value="1"/>
</dbReference>
<dbReference type="Pfam" id="PF00034">
    <property type="entry name" value="Cytochrom_C"/>
    <property type="match status" value="1"/>
</dbReference>
<dbReference type="Proteomes" id="UP001320831">
    <property type="component" value="Unassembled WGS sequence"/>
</dbReference>
<feature type="domain" description="Cytochrome c" evidence="7">
    <location>
        <begin position="186"/>
        <end position="277"/>
    </location>
</feature>
<evidence type="ECO:0000259" key="7">
    <source>
        <dbReference type="PROSITE" id="PS51007"/>
    </source>
</evidence>
<evidence type="ECO:0000256" key="4">
    <source>
        <dbReference type="ARBA" id="ARBA00022982"/>
    </source>
</evidence>
<keyword evidence="3 6" id="KW-0479">Metal-binding</keyword>
<evidence type="ECO:0000313" key="8">
    <source>
        <dbReference type="EMBL" id="MCT7376285.1"/>
    </source>
</evidence>
<evidence type="ECO:0000256" key="2">
    <source>
        <dbReference type="ARBA" id="ARBA00022617"/>
    </source>
</evidence>
<dbReference type="InterPro" id="IPR009056">
    <property type="entry name" value="Cyt_c-like_dom"/>
</dbReference>
<protein>
    <submittedName>
        <fullName evidence="8">C-type cytochrome</fullName>
    </submittedName>
</protein>
<evidence type="ECO:0000256" key="5">
    <source>
        <dbReference type="ARBA" id="ARBA00023004"/>
    </source>
</evidence>
<keyword evidence="4" id="KW-0249">Electron transport</keyword>
<dbReference type="InterPro" id="IPR051811">
    <property type="entry name" value="Cytochrome_c550/c551-like"/>
</dbReference>
<evidence type="ECO:0000313" key="9">
    <source>
        <dbReference type="Proteomes" id="UP001320831"/>
    </source>
</evidence>
<dbReference type="SUPFAM" id="SSF46626">
    <property type="entry name" value="Cytochrome c"/>
    <property type="match status" value="2"/>
</dbReference>
<dbReference type="PANTHER" id="PTHR37823:SF1">
    <property type="entry name" value="CYTOCHROME C-553-LIKE"/>
    <property type="match status" value="1"/>
</dbReference>
<evidence type="ECO:0000256" key="1">
    <source>
        <dbReference type="ARBA" id="ARBA00022448"/>
    </source>
</evidence>
<comment type="caution">
    <text evidence="8">The sequence shown here is derived from an EMBL/GenBank/DDBJ whole genome shotgun (WGS) entry which is preliminary data.</text>
</comment>
<proteinExistence type="predicted"/>
<accession>A0ABT2LNZ3</accession>
<gene>
    <name evidence="8" type="ORF">N5A92_14700</name>
</gene>
<keyword evidence="9" id="KW-1185">Reference proteome</keyword>
<keyword evidence="2 6" id="KW-0349">Heme</keyword>
<keyword evidence="1" id="KW-0813">Transport</keyword>
<dbReference type="InterPro" id="IPR036909">
    <property type="entry name" value="Cyt_c-like_dom_sf"/>
</dbReference>
<dbReference type="EMBL" id="JAOCZP010000004">
    <property type="protein sequence ID" value="MCT7376285.1"/>
    <property type="molecule type" value="Genomic_DNA"/>
</dbReference>
<evidence type="ECO:0000256" key="3">
    <source>
        <dbReference type="ARBA" id="ARBA00022723"/>
    </source>
</evidence>
<sequence length="284" mass="31358">MVTRIVSTLLVLTILSLVGAAVYVYSGVYDVAATRQHTPPVYWLLQTALRRSIAVRARDIETPDLSGPDRFRSGMRLYRERCAQCHGAPGVAPDRFSLGMTPVPPPIMQAGREMSPAEIFWTVKHGLKMTGMPGWDFKLTDEEIWDIVAFSIAVPNLSPAQYYELAGIEQNPPEPTQAEGADQASGDAEAGRVALLQYGCIACHTIDGVTGPDAWVGPPLRRMRERKYIAGVLPNSRENLIRWIRDPQGVDPLTAMPQLGVTEKHARDIAAYLYSLDDAGREMR</sequence>
<dbReference type="Gene3D" id="1.10.760.10">
    <property type="entry name" value="Cytochrome c-like domain"/>
    <property type="match status" value="2"/>
</dbReference>